<name>A0ABM7WLH5_9ACTN</name>
<keyword evidence="1" id="KW-1133">Transmembrane helix</keyword>
<proteinExistence type="predicted"/>
<protein>
    <submittedName>
        <fullName evidence="2">Uncharacterized protein</fullName>
    </submittedName>
</protein>
<gene>
    <name evidence="2" type="ORF">CE91St30_25520</name>
</gene>
<accession>A0ABM7WLH5</accession>
<evidence type="ECO:0000313" key="2">
    <source>
        <dbReference type="EMBL" id="BDE97219.1"/>
    </source>
</evidence>
<feature type="transmembrane region" description="Helical" evidence="1">
    <location>
        <begin position="6"/>
        <end position="26"/>
    </location>
</feature>
<dbReference type="Proteomes" id="UP001320544">
    <property type="component" value="Chromosome"/>
</dbReference>
<feature type="transmembrane region" description="Helical" evidence="1">
    <location>
        <begin position="158"/>
        <end position="179"/>
    </location>
</feature>
<feature type="transmembrane region" description="Helical" evidence="1">
    <location>
        <begin position="67"/>
        <end position="85"/>
    </location>
</feature>
<organism evidence="2 3">
    <name type="scientific">Raoultibacter timonensis</name>
    <dbReference type="NCBI Taxonomy" id="1907662"/>
    <lineage>
        <taxon>Bacteria</taxon>
        <taxon>Bacillati</taxon>
        <taxon>Actinomycetota</taxon>
        <taxon>Coriobacteriia</taxon>
        <taxon>Eggerthellales</taxon>
        <taxon>Eggerthellaceae</taxon>
        <taxon>Raoultibacter</taxon>
    </lineage>
</organism>
<evidence type="ECO:0000256" key="1">
    <source>
        <dbReference type="SAM" id="Phobius"/>
    </source>
</evidence>
<feature type="transmembrane region" description="Helical" evidence="1">
    <location>
        <begin position="127"/>
        <end position="152"/>
    </location>
</feature>
<keyword evidence="3" id="KW-1185">Reference proteome</keyword>
<dbReference type="EMBL" id="AP025564">
    <property type="protein sequence ID" value="BDE97219.1"/>
    <property type="molecule type" value="Genomic_DNA"/>
</dbReference>
<evidence type="ECO:0000313" key="3">
    <source>
        <dbReference type="Proteomes" id="UP001320544"/>
    </source>
</evidence>
<keyword evidence="1" id="KW-0472">Membrane</keyword>
<feature type="transmembrane region" description="Helical" evidence="1">
    <location>
        <begin position="97"/>
        <end position="115"/>
    </location>
</feature>
<keyword evidence="1" id="KW-0812">Transmembrane</keyword>
<reference evidence="2 3" key="1">
    <citation type="submission" date="2022-01" db="EMBL/GenBank/DDBJ databases">
        <title>Novel bile acid biosynthetic pathways are enriched in the microbiome of centenarians.</title>
        <authorList>
            <person name="Sato Y."/>
            <person name="Atarashi K."/>
            <person name="Plichta R.D."/>
            <person name="Arai Y."/>
            <person name="Sasajima S."/>
            <person name="Kearney M.S."/>
            <person name="Suda W."/>
            <person name="Takeshita K."/>
            <person name="Sasaki T."/>
            <person name="Okamoto S."/>
            <person name="Skelly N.A."/>
            <person name="Okamura Y."/>
            <person name="Vlamakis H."/>
            <person name="Li Y."/>
            <person name="Tanoue T."/>
            <person name="Takei H."/>
            <person name="Nittono H."/>
            <person name="Narushima S."/>
            <person name="Irie J."/>
            <person name="Itoh H."/>
            <person name="Moriya K."/>
            <person name="Sugiura Y."/>
            <person name="Suematsu M."/>
            <person name="Moritoki N."/>
            <person name="Shibata S."/>
            <person name="Littman R.D."/>
            <person name="Fischbach A.M."/>
            <person name="Uwamino Y."/>
            <person name="Inoue T."/>
            <person name="Honda A."/>
            <person name="Hattori M."/>
            <person name="Murai T."/>
            <person name="Xavier J.R."/>
            <person name="Hirose N."/>
            <person name="Honda K."/>
        </authorList>
    </citation>
    <scope>NUCLEOTIDE SEQUENCE [LARGE SCALE GENOMIC DNA]</scope>
    <source>
        <strain evidence="2 3">CE91-St30</strain>
    </source>
</reference>
<sequence>MVAFGIPLFVASVIVAAGLPCLLMKIDENAGLPGRLNRHANKRGHGSLIRVAADPATLPDRSSQRRMTFETLIIGTAIVLLSFAAECATARNNQEAFFNLLQSGAFPLAFLAIAIRVRKALGFVRGLFRAALGSLLFGALFASPFVAVVTWLQYAPPLHVIGAVSLGCAIAGMASGIYFTPVYCRFHRMFEDGYSDRIDVSHRSFAFHELSAMSGEAPYQISDFSAPTRPARNRWKAARI</sequence>